<keyword evidence="1" id="KW-0408">Iron</keyword>
<dbReference type="STRING" id="879819.A0A0J0XML7"/>
<dbReference type="GeneID" id="28986609"/>
<dbReference type="Proteomes" id="UP000053611">
    <property type="component" value="Unassembled WGS sequence"/>
</dbReference>
<evidence type="ECO:0000256" key="1">
    <source>
        <dbReference type="RuleBase" id="RU003682"/>
    </source>
</evidence>
<dbReference type="Gene3D" id="2.60.120.330">
    <property type="entry name" value="B-lactam Antibiotic, Isopenicillin N Synthase, Chain"/>
    <property type="match status" value="1"/>
</dbReference>
<gene>
    <name evidence="3" type="ORF">CC85DRAFT_312277</name>
</gene>
<evidence type="ECO:0000313" key="4">
    <source>
        <dbReference type="Proteomes" id="UP000053611"/>
    </source>
</evidence>
<evidence type="ECO:0000259" key="2">
    <source>
        <dbReference type="PROSITE" id="PS51471"/>
    </source>
</evidence>
<keyword evidence="1" id="KW-0560">Oxidoreductase</keyword>
<reference evidence="3 4" key="1">
    <citation type="submission" date="2015-03" db="EMBL/GenBank/DDBJ databases">
        <title>Genomics and transcriptomics of the oil-accumulating basidiomycete yeast T. oleaginosus allow insights into substrate utilization and the diverse evolutionary trajectories of mating systems in fungi.</title>
        <authorList>
            <consortium name="DOE Joint Genome Institute"/>
            <person name="Kourist R."/>
            <person name="Kracht O."/>
            <person name="Bracharz F."/>
            <person name="Lipzen A."/>
            <person name="Nolan M."/>
            <person name="Ohm R."/>
            <person name="Grigoriev I."/>
            <person name="Sun S."/>
            <person name="Heitman J."/>
            <person name="Bruck T."/>
            <person name="Nowrousian M."/>
        </authorList>
    </citation>
    <scope>NUCLEOTIDE SEQUENCE [LARGE SCALE GENOMIC DNA]</scope>
    <source>
        <strain evidence="3 4">IBC0246</strain>
    </source>
</reference>
<protein>
    <submittedName>
        <fullName evidence="3">Flavonol synthase/flavanone 3-hydroxylase</fullName>
    </submittedName>
</protein>
<dbReference type="InterPro" id="IPR027443">
    <property type="entry name" value="IPNS-like_sf"/>
</dbReference>
<dbReference type="PRINTS" id="PR00682">
    <property type="entry name" value="IPNSYNTHASE"/>
</dbReference>
<dbReference type="PANTHER" id="PTHR47990">
    <property type="entry name" value="2-OXOGLUTARATE (2OG) AND FE(II)-DEPENDENT OXYGENASE SUPERFAMILY PROTEIN-RELATED"/>
    <property type="match status" value="1"/>
</dbReference>
<feature type="domain" description="Fe2OG dioxygenase" evidence="2">
    <location>
        <begin position="182"/>
        <end position="296"/>
    </location>
</feature>
<evidence type="ECO:0000313" key="3">
    <source>
        <dbReference type="EMBL" id="KLT42351.1"/>
    </source>
</evidence>
<comment type="similarity">
    <text evidence="1">Belongs to the iron/ascorbate-dependent oxidoreductase family.</text>
</comment>
<keyword evidence="4" id="KW-1185">Reference proteome</keyword>
<dbReference type="Pfam" id="PF03171">
    <property type="entry name" value="2OG-FeII_Oxy"/>
    <property type="match status" value="1"/>
</dbReference>
<dbReference type="RefSeq" id="XP_018278842.1">
    <property type="nucleotide sequence ID" value="XM_018426006.1"/>
</dbReference>
<dbReference type="InterPro" id="IPR026992">
    <property type="entry name" value="DIOX_N"/>
</dbReference>
<dbReference type="GO" id="GO:0016491">
    <property type="term" value="F:oxidoreductase activity"/>
    <property type="evidence" value="ECO:0007669"/>
    <property type="project" value="UniProtKB-KW"/>
</dbReference>
<dbReference type="InterPro" id="IPR050231">
    <property type="entry name" value="Iron_ascorbate_oxido_reductase"/>
</dbReference>
<dbReference type="AlphaFoldDB" id="A0A0J0XML7"/>
<dbReference type="EMBL" id="KQ087206">
    <property type="protein sequence ID" value="KLT42351.1"/>
    <property type="molecule type" value="Genomic_DNA"/>
</dbReference>
<keyword evidence="1" id="KW-0479">Metal-binding</keyword>
<dbReference type="GO" id="GO:0046872">
    <property type="term" value="F:metal ion binding"/>
    <property type="evidence" value="ECO:0007669"/>
    <property type="project" value="UniProtKB-KW"/>
</dbReference>
<organism evidence="3 4">
    <name type="scientific">Cutaneotrichosporon oleaginosum</name>
    <dbReference type="NCBI Taxonomy" id="879819"/>
    <lineage>
        <taxon>Eukaryota</taxon>
        <taxon>Fungi</taxon>
        <taxon>Dikarya</taxon>
        <taxon>Basidiomycota</taxon>
        <taxon>Agaricomycotina</taxon>
        <taxon>Tremellomycetes</taxon>
        <taxon>Trichosporonales</taxon>
        <taxon>Trichosporonaceae</taxon>
        <taxon>Cutaneotrichosporon</taxon>
    </lineage>
</organism>
<dbReference type="InterPro" id="IPR005123">
    <property type="entry name" value="Oxoglu/Fe-dep_dioxygenase_dom"/>
</dbReference>
<accession>A0A0J0XML7</accession>
<name>A0A0J0XML7_9TREE</name>
<dbReference type="InterPro" id="IPR044861">
    <property type="entry name" value="IPNS-like_FE2OG_OXY"/>
</dbReference>
<proteinExistence type="inferred from homology"/>
<dbReference type="Pfam" id="PF14226">
    <property type="entry name" value="DIOX_N"/>
    <property type="match status" value="1"/>
</dbReference>
<dbReference type="OrthoDB" id="288590at2759"/>
<sequence>MTIQEAGIPIIDFDGFGDGTGERAKQISEDFYAACRDIGFAYLVNTGVPQDEVDAMFSWSKKFFELPYEVKMTAPHPPRGDQHRGYSGVGVEQVSQMVFDEARLHELRGKGADFKESFDMGSDHSPRCQNVWIEEHYLPGFRAGCEHFMSIGRALQMKVLHALALGMPHVPTDFFDRYHTDGDNQLRLLHYPSAPWSVFESGEKGRIGAHTDFSTCTFLFQDDVGGLEVESPSHPGIFIPAPPIKGAVVFNIGDFLMRWSNDELHSTLHRVRAPPRRPEDEEMTRERFSIPYFCSANADMTIDALPGTFGPENPKKYAPITAGEYVNMRLNATYVGSGINGSA</sequence>
<dbReference type="SUPFAM" id="SSF51197">
    <property type="entry name" value="Clavaminate synthase-like"/>
    <property type="match status" value="1"/>
</dbReference>
<dbReference type="PROSITE" id="PS51471">
    <property type="entry name" value="FE2OG_OXY"/>
    <property type="match status" value="1"/>
</dbReference>